<dbReference type="InterPro" id="IPR037401">
    <property type="entry name" value="SnoaL-like"/>
</dbReference>
<sequence>MAGEGVSVELYVEVQQFYARQMQALDSGKYETFAETFTEDGLFTHTPTRPAASTRAGIVADLYDFHAGAATDPVQRRHWFNMITLVPLDDGTIESTLYALVLRTRPGGQPEVTFSGTARDVLVRLDGRLHNRSRTVTHDGQR</sequence>
<dbReference type="AlphaFoldDB" id="E3J3P6"/>
<protein>
    <submittedName>
        <fullName evidence="2">Aromatic-ring-hydroxylating dioxygenase beta subunit</fullName>
    </submittedName>
</protein>
<dbReference type="Pfam" id="PF13577">
    <property type="entry name" value="SnoaL_4"/>
    <property type="match status" value="1"/>
</dbReference>
<dbReference type="EMBL" id="CP002299">
    <property type="protein sequence ID" value="ADP79383.1"/>
    <property type="molecule type" value="Genomic_DNA"/>
</dbReference>
<evidence type="ECO:0000259" key="1">
    <source>
        <dbReference type="Pfam" id="PF13577"/>
    </source>
</evidence>
<name>E3J3P6_PSEI1</name>
<keyword evidence="3" id="KW-1185">Reference proteome</keyword>
<evidence type="ECO:0000313" key="3">
    <source>
        <dbReference type="Proteomes" id="UP000002484"/>
    </source>
</evidence>
<dbReference type="OrthoDB" id="9130903at2"/>
<dbReference type="KEGG" id="fri:FraEuI1c_1316"/>
<accession>E3J3P6</accession>
<dbReference type="GO" id="GO:0051213">
    <property type="term" value="F:dioxygenase activity"/>
    <property type="evidence" value="ECO:0007669"/>
    <property type="project" value="UniProtKB-KW"/>
</dbReference>
<dbReference type="HOGENOM" id="CLU_144131_0_0_11"/>
<dbReference type="STRING" id="298654.FraEuI1c_1316"/>
<feature type="domain" description="SnoaL-like" evidence="1">
    <location>
        <begin position="8"/>
        <end position="132"/>
    </location>
</feature>
<dbReference type="InterPro" id="IPR032710">
    <property type="entry name" value="NTF2-like_dom_sf"/>
</dbReference>
<organism evidence="2 3">
    <name type="scientific">Pseudofrankia inefficax (strain DSM 45817 / CECT 9037 / DDB 130130 / EuI1c)</name>
    <name type="common">Frankia inefficax</name>
    <dbReference type="NCBI Taxonomy" id="298654"/>
    <lineage>
        <taxon>Bacteria</taxon>
        <taxon>Bacillati</taxon>
        <taxon>Actinomycetota</taxon>
        <taxon>Actinomycetes</taxon>
        <taxon>Frankiales</taxon>
        <taxon>Frankiaceae</taxon>
        <taxon>Pseudofrankia</taxon>
    </lineage>
</organism>
<dbReference type="Proteomes" id="UP000002484">
    <property type="component" value="Chromosome"/>
</dbReference>
<keyword evidence="2" id="KW-0223">Dioxygenase</keyword>
<dbReference type="Gene3D" id="3.10.450.50">
    <property type="match status" value="1"/>
</dbReference>
<dbReference type="RefSeq" id="WP_013422503.1">
    <property type="nucleotide sequence ID" value="NC_014666.1"/>
</dbReference>
<reference evidence="2 3" key="1">
    <citation type="submission" date="2010-10" db="EMBL/GenBank/DDBJ databases">
        <title>Complete sequence of Frankia sp. EuI1c.</title>
        <authorList>
            <consortium name="US DOE Joint Genome Institute"/>
            <person name="Lucas S."/>
            <person name="Copeland A."/>
            <person name="Lapidus A."/>
            <person name="Cheng J.-F."/>
            <person name="Bruce D."/>
            <person name="Goodwin L."/>
            <person name="Pitluck S."/>
            <person name="Chertkov O."/>
            <person name="Detter J.C."/>
            <person name="Han C."/>
            <person name="Tapia R."/>
            <person name="Land M."/>
            <person name="Hauser L."/>
            <person name="Jeffries C."/>
            <person name="Kyrpides N."/>
            <person name="Ivanova N."/>
            <person name="Mikhailova N."/>
            <person name="Beauchemin N."/>
            <person name="Sen A."/>
            <person name="Sur S.A."/>
            <person name="Gtari M."/>
            <person name="Wall L."/>
            <person name="Tisa L."/>
            <person name="Woyke T."/>
        </authorList>
    </citation>
    <scope>NUCLEOTIDE SEQUENCE [LARGE SCALE GENOMIC DNA]</scope>
    <source>
        <strain evidence="3">DSM 45817 / CECT 9037 / EuI1c</strain>
    </source>
</reference>
<evidence type="ECO:0000313" key="2">
    <source>
        <dbReference type="EMBL" id="ADP79383.1"/>
    </source>
</evidence>
<dbReference type="SUPFAM" id="SSF54427">
    <property type="entry name" value="NTF2-like"/>
    <property type="match status" value="1"/>
</dbReference>
<gene>
    <name evidence="2" type="ordered locus">FraEuI1c_1316</name>
</gene>
<proteinExistence type="predicted"/>
<dbReference type="InParanoid" id="E3J3P6"/>
<keyword evidence="2" id="KW-0560">Oxidoreductase</keyword>
<dbReference type="eggNOG" id="COG5517">
    <property type="taxonomic scope" value="Bacteria"/>
</dbReference>